<evidence type="ECO:0000313" key="3">
    <source>
        <dbReference type="EMBL" id="TIA62514.1"/>
    </source>
</evidence>
<proteinExistence type="predicted"/>
<feature type="region of interest" description="Disordered" evidence="1">
    <location>
        <begin position="187"/>
        <end position="268"/>
    </location>
</feature>
<organism evidence="3 4">
    <name type="scientific">Aureobasidium pullulans</name>
    <name type="common">Black yeast</name>
    <name type="synonym">Pullularia pullulans</name>
    <dbReference type="NCBI Taxonomy" id="5580"/>
    <lineage>
        <taxon>Eukaryota</taxon>
        <taxon>Fungi</taxon>
        <taxon>Dikarya</taxon>
        <taxon>Ascomycota</taxon>
        <taxon>Pezizomycotina</taxon>
        <taxon>Dothideomycetes</taxon>
        <taxon>Dothideomycetidae</taxon>
        <taxon>Dothideales</taxon>
        <taxon>Saccotheciaceae</taxon>
        <taxon>Aureobasidium</taxon>
    </lineage>
</organism>
<protein>
    <recommendedName>
        <fullName evidence="5">Extracellular membrane protein CFEM domain-containing protein</fullName>
    </recommendedName>
</protein>
<dbReference type="AlphaFoldDB" id="A0A4T0DSM2"/>
<feature type="compositionally biased region" description="Acidic residues" evidence="1">
    <location>
        <begin position="187"/>
        <end position="221"/>
    </location>
</feature>
<feature type="signal peptide" evidence="2">
    <location>
        <begin position="1"/>
        <end position="22"/>
    </location>
</feature>
<dbReference type="Proteomes" id="UP000304947">
    <property type="component" value="Unassembled WGS sequence"/>
</dbReference>
<gene>
    <name evidence="3" type="ORF">D6C83_02909</name>
</gene>
<evidence type="ECO:0008006" key="5">
    <source>
        <dbReference type="Google" id="ProtNLM"/>
    </source>
</evidence>
<feature type="compositionally biased region" description="Acidic residues" evidence="1">
    <location>
        <begin position="240"/>
        <end position="268"/>
    </location>
</feature>
<feature type="compositionally biased region" description="Basic and acidic residues" evidence="1">
    <location>
        <begin position="222"/>
        <end position="239"/>
    </location>
</feature>
<comment type="caution">
    <text evidence="3">The sequence shown here is derived from an EMBL/GenBank/DDBJ whole genome shotgun (WGS) entry which is preliminary data.</text>
</comment>
<keyword evidence="2" id="KW-0732">Signal</keyword>
<name>A0A4T0DSM2_AURPU</name>
<feature type="chain" id="PRO_5021018240" description="Extracellular membrane protein CFEM domain-containing protein" evidence="2">
    <location>
        <begin position="23"/>
        <end position="268"/>
    </location>
</feature>
<dbReference type="EMBL" id="QZBU01000684">
    <property type="protein sequence ID" value="TIA62514.1"/>
    <property type="molecule type" value="Genomic_DNA"/>
</dbReference>
<evidence type="ECO:0000256" key="2">
    <source>
        <dbReference type="SAM" id="SignalP"/>
    </source>
</evidence>
<sequence length="268" mass="29662">MICKRTILGGLVVLSAVARAQQDDYPFASSIFDRVNPPFTFTECAAPSEMQTCWESQNYDNEYLNPLCTGLQNRVQCALTNCWNRVYSCDYQQLMVAYNTSCSDEATLSLPFFPPPADAAEVCSCNLNNVVDNFEKASSGWPRCVQKVQDENGITDDDDSGEDFPTPGCDCCYYGVVAGILKSAEPDALEEDQEEDPSIDTDTEFDTDTEYDTETDSVTDDAESKSVTDFDIDMTHDFGSDSENDADFDGDPDLSGDSETVIEENEKR</sequence>
<accession>A0A4T0DSM2</accession>
<evidence type="ECO:0000313" key="4">
    <source>
        <dbReference type="Proteomes" id="UP000304947"/>
    </source>
</evidence>
<reference evidence="3 4" key="1">
    <citation type="submission" date="2018-10" db="EMBL/GenBank/DDBJ databases">
        <title>Fifty Aureobasidium pullulans genomes reveal a recombining polyextremotolerant generalist.</title>
        <authorList>
            <person name="Gostincar C."/>
            <person name="Turk M."/>
            <person name="Zajc J."/>
            <person name="Gunde-Cimerman N."/>
        </authorList>
    </citation>
    <scope>NUCLEOTIDE SEQUENCE [LARGE SCALE GENOMIC DNA]</scope>
    <source>
        <strain evidence="3 4">EXF-3380</strain>
    </source>
</reference>
<feature type="non-terminal residue" evidence="3">
    <location>
        <position position="268"/>
    </location>
</feature>
<evidence type="ECO:0000256" key="1">
    <source>
        <dbReference type="SAM" id="MobiDB-lite"/>
    </source>
</evidence>